<protein>
    <recommendedName>
        <fullName evidence="3">PE domain-containing protein</fullName>
    </recommendedName>
</protein>
<sequence>MAGELHKGEGLREIANAAQARGSFSFDPDELRSLIRKWQDLADSYADSISQAERMALIKPPGHDFASEAHASAANGSGASYLAYLTHNARYCDEQAHLFQAALNDYLGVEDTNATEFDKNDRKV</sequence>
<dbReference type="Proteomes" id="UP000520767">
    <property type="component" value="Unassembled WGS sequence"/>
</dbReference>
<organism evidence="1 2">
    <name type="scientific">Actinophytocola algeriensis</name>
    <dbReference type="NCBI Taxonomy" id="1768010"/>
    <lineage>
        <taxon>Bacteria</taxon>
        <taxon>Bacillati</taxon>
        <taxon>Actinomycetota</taxon>
        <taxon>Actinomycetes</taxon>
        <taxon>Pseudonocardiales</taxon>
        <taxon>Pseudonocardiaceae</taxon>
    </lineage>
</organism>
<proteinExistence type="predicted"/>
<name>A0A7W7VE18_9PSEU</name>
<keyword evidence="2" id="KW-1185">Reference proteome</keyword>
<gene>
    <name evidence="1" type="ORF">FHR82_002790</name>
</gene>
<dbReference type="RefSeq" id="WP_184810765.1">
    <property type="nucleotide sequence ID" value="NZ_JACHJQ010000003.1"/>
</dbReference>
<evidence type="ECO:0000313" key="2">
    <source>
        <dbReference type="Proteomes" id="UP000520767"/>
    </source>
</evidence>
<dbReference type="EMBL" id="JACHJQ010000003">
    <property type="protein sequence ID" value="MBB4906570.1"/>
    <property type="molecule type" value="Genomic_DNA"/>
</dbReference>
<evidence type="ECO:0008006" key="3">
    <source>
        <dbReference type="Google" id="ProtNLM"/>
    </source>
</evidence>
<dbReference type="Gene3D" id="1.10.287.850">
    <property type="entry name" value="HP0062-like domain"/>
    <property type="match status" value="1"/>
</dbReference>
<evidence type="ECO:0000313" key="1">
    <source>
        <dbReference type="EMBL" id="MBB4906570.1"/>
    </source>
</evidence>
<comment type="caution">
    <text evidence="1">The sequence shown here is derived from an EMBL/GenBank/DDBJ whole genome shotgun (WGS) entry which is preliminary data.</text>
</comment>
<dbReference type="AlphaFoldDB" id="A0A7W7VE18"/>
<reference evidence="1 2" key="1">
    <citation type="submission" date="2020-08" db="EMBL/GenBank/DDBJ databases">
        <title>Genomic Encyclopedia of Type Strains, Phase III (KMG-III): the genomes of soil and plant-associated and newly described type strains.</title>
        <authorList>
            <person name="Whitman W."/>
        </authorList>
    </citation>
    <scope>NUCLEOTIDE SEQUENCE [LARGE SCALE GENOMIC DNA]</scope>
    <source>
        <strain evidence="1 2">CECT 8960</strain>
    </source>
</reference>
<accession>A0A7W7VE18</accession>